<evidence type="ECO:0000259" key="5">
    <source>
        <dbReference type="SMART" id="SM01217"/>
    </source>
</evidence>
<dbReference type="PANTHER" id="PTHR42715">
    <property type="entry name" value="BETA-GLUCOSIDASE"/>
    <property type="match status" value="1"/>
</dbReference>
<comment type="caution">
    <text evidence="6">The sequence shown here is derived from an EMBL/GenBank/DDBJ whole genome shotgun (WGS) entry which is preliminary data.</text>
</comment>
<feature type="transmembrane region" description="Helical" evidence="4">
    <location>
        <begin position="980"/>
        <end position="1002"/>
    </location>
</feature>
<keyword evidence="2 6" id="KW-0378">Hydrolase</keyword>
<comment type="similarity">
    <text evidence="1">Belongs to the glycosyl hydrolase 3 family.</text>
</comment>
<dbReference type="PANTHER" id="PTHR42715:SF10">
    <property type="entry name" value="BETA-GLUCOSIDASE"/>
    <property type="match status" value="1"/>
</dbReference>
<dbReference type="GO" id="GO:0004553">
    <property type="term" value="F:hydrolase activity, hydrolyzing O-glycosyl compounds"/>
    <property type="evidence" value="ECO:0007669"/>
    <property type="project" value="InterPro"/>
</dbReference>
<evidence type="ECO:0000313" key="7">
    <source>
        <dbReference type="Proteomes" id="UP000823990"/>
    </source>
</evidence>
<dbReference type="InterPro" id="IPR017853">
    <property type="entry name" value="GH"/>
</dbReference>
<dbReference type="InterPro" id="IPR026891">
    <property type="entry name" value="Fn3-like"/>
</dbReference>
<dbReference type="SUPFAM" id="SSF51445">
    <property type="entry name" value="(Trans)glycosidases"/>
    <property type="match status" value="1"/>
</dbReference>
<keyword evidence="4" id="KW-0812">Transmembrane</keyword>
<evidence type="ECO:0000313" key="6">
    <source>
        <dbReference type="EMBL" id="HIW02210.1"/>
    </source>
</evidence>
<dbReference type="InterPro" id="IPR001764">
    <property type="entry name" value="Glyco_hydro_3_N"/>
</dbReference>
<dbReference type="InterPro" id="IPR002772">
    <property type="entry name" value="Glyco_hydro_3_C"/>
</dbReference>
<evidence type="ECO:0000256" key="4">
    <source>
        <dbReference type="SAM" id="Phobius"/>
    </source>
</evidence>
<dbReference type="PRINTS" id="PR00133">
    <property type="entry name" value="GLHYDRLASE3"/>
</dbReference>
<dbReference type="InterPro" id="IPR050288">
    <property type="entry name" value="Cellulose_deg_GH3"/>
</dbReference>
<dbReference type="Pfam" id="PF14310">
    <property type="entry name" value="Fn3-like"/>
    <property type="match status" value="1"/>
</dbReference>
<dbReference type="InterPro" id="IPR013783">
    <property type="entry name" value="Ig-like_fold"/>
</dbReference>
<keyword evidence="4" id="KW-1133">Transmembrane helix</keyword>
<proteinExistence type="inferred from homology"/>
<evidence type="ECO:0000256" key="3">
    <source>
        <dbReference type="SAM" id="MobiDB-lite"/>
    </source>
</evidence>
<dbReference type="GO" id="GO:0005975">
    <property type="term" value="P:carbohydrate metabolic process"/>
    <property type="evidence" value="ECO:0007669"/>
    <property type="project" value="InterPro"/>
</dbReference>
<dbReference type="EMBL" id="DXHS01000046">
    <property type="protein sequence ID" value="HIW02210.1"/>
    <property type="molecule type" value="Genomic_DNA"/>
</dbReference>
<gene>
    <name evidence="6" type="ORF">H9892_02595</name>
</gene>
<reference evidence="6" key="2">
    <citation type="submission" date="2021-04" db="EMBL/GenBank/DDBJ databases">
        <authorList>
            <person name="Gilroy R."/>
        </authorList>
    </citation>
    <scope>NUCLEOTIDE SEQUENCE</scope>
    <source>
        <strain evidence="6">12435</strain>
    </source>
</reference>
<dbReference type="InterPro" id="IPR036881">
    <property type="entry name" value="Glyco_hydro_3_C_sf"/>
</dbReference>
<dbReference type="Proteomes" id="UP000823990">
    <property type="component" value="Unassembled WGS sequence"/>
</dbReference>
<reference evidence="6" key="1">
    <citation type="journal article" date="2021" name="PeerJ">
        <title>Extensive microbial diversity within the chicken gut microbiome revealed by metagenomics and culture.</title>
        <authorList>
            <person name="Gilroy R."/>
            <person name="Ravi A."/>
            <person name="Getino M."/>
            <person name="Pursley I."/>
            <person name="Horton D.L."/>
            <person name="Alikhan N.F."/>
            <person name="Baker D."/>
            <person name="Gharbi K."/>
            <person name="Hall N."/>
            <person name="Watson M."/>
            <person name="Adriaenssens E.M."/>
            <person name="Foster-Nyarko E."/>
            <person name="Jarju S."/>
            <person name="Secka A."/>
            <person name="Antonio M."/>
            <person name="Oren A."/>
            <person name="Chaudhuri R.R."/>
            <person name="La Ragione R."/>
            <person name="Hildebrand F."/>
            <person name="Pallen M.J."/>
        </authorList>
    </citation>
    <scope>NUCLEOTIDE SEQUENCE</scope>
    <source>
        <strain evidence="6">12435</strain>
    </source>
</reference>
<keyword evidence="4" id="KW-0472">Membrane</keyword>
<dbReference type="SMART" id="SM01217">
    <property type="entry name" value="Fn3_like"/>
    <property type="match status" value="1"/>
</dbReference>
<evidence type="ECO:0000256" key="1">
    <source>
        <dbReference type="ARBA" id="ARBA00005336"/>
    </source>
</evidence>
<accession>A0A9D1TQW6</accession>
<dbReference type="Gene3D" id="3.40.50.1700">
    <property type="entry name" value="Glycoside hydrolase family 3 C-terminal domain"/>
    <property type="match status" value="1"/>
</dbReference>
<evidence type="ECO:0000256" key="2">
    <source>
        <dbReference type="ARBA" id="ARBA00022801"/>
    </source>
</evidence>
<dbReference type="Pfam" id="PF01915">
    <property type="entry name" value="Glyco_hydro_3_C"/>
    <property type="match status" value="1"/>
</dbReference>
<feature type="region of interest" description="Disordered" evidence="3">
    <location>
        <begin position="556"/>
        <end position="600"/>
    </location>
</feature>
<sequence length="1024" mass="109803">MKRFSARKNIVLCSVSAAIVVCLVVATVITTLFSKRISEYFNQETSVIVNTGEPIYTSSFSSPAKVRVHDEAVSRDIESEGIVLLENKTVLRGGEETPSLPLERRASITVFGTTSADLLYADTEAASSAVEDAEPITLYRALEESGFYVNPDVREFYESGAGSSYRRRMPNSGATSVRADDLAVGEAPTSAFPSELVSSFSGYDDAAVIVLGRSGGNGYDIPRERGSDGKYYREPSAEELGLIAFVRERFDNVVLVINSSSPMMLGCIEDEEYAVDSVLWVGNPGSTGARSIGYVLSGYVVPSGRLTETWTYDHTSAPSSANFGASEYLWQGGSPAAYSDYYTVLAEGIYIGYRYYETRCEDYVCGRENVGEFEYDSVVQYPFGYGLSYTSFTVTPPSVTYNEETQSYDVSVAVANTGTVPGKEVVQVYMQAPYGDDDIAAGTERPSVELVGYEKTALIPAAGGEEDNFTTVTVSVPKTLLETYDPTAAGGAGGYVTRGGTYYFAVATDAHDALCDIMKYKADAGVVSPDPDRLPEAYGSADASSVYAFEVEEVMPEPAPDAGTEGSQDGAAVPDADNGVSVPAATDPSTEGDLSGVPTNKFSAADIRTHDEEFRYLTRSDWEGTFPETYADGHWVAPDEVRGGMIPDVSYMTEGTAGADSPNAAGGLTAFDLIGAEYGDVRFRYLADMLSRSEKAEYVRMGGNTISSLGAPVVPETRCRDGQAGVNPSVIYYSPVINYPSAAVVAATWNDELAAALGECLSEDALGEEISGVFAPCLNIRRDPFGGGNGRSFGEDPLLIGRMGAAEVRGLRTKMCFAFIGDFAFASQEARALGLSVWGDEQTLRTIYLRPFEIAVREGGACAVLQSASRIGTTWVGAHKGLMTDILRSEWGFEGMTLTARDGDDAFMDFASGIVAGTDMWFNNDPMAFHPSDAQLGSAAVSEALTRAAANIIYTVTASNAMNGITADTRVERIIPPWQVIYIVLACVVLAAALSMPIIVLVNRILTRKKTDSSAYFTTITWDK</sequence>
<dbReference type="InterPro" id="IPR036962">
    <property type="entry name" value="Glyco_hydro_3_N_sf"/>
</dbReference>
<dbReference type="Gene3D" id="3.20.20.300">
    <property type="entry name" value="Glycoside hydrolase, family 3, N-terminal domain"/>
    <property type="match status" value="1"/>
</dbReference>
<dbReference type="Gene3D" id="2.60.40.10">
    <property type="entry name" value="Immunoglobulins"/>
    <property type="match status" value="1"/>
</dbReference>
<organism evidence="6 7">
    <name type="scientific">Candidatus Protoclostridium stercorigallinarum</name>
    <dbReference type="NCBI Taxonomy" id="2838741"/>
    <lineage>
        <taxon>Bacteria</taxon>
        <taxon>Bacillati</taxon>
        <taxon>Bacillota</taxon>
        <taxon>Clostridia</taxon>
        <taxon>Candidatus Protoclostridium</taxon>
    </lineage>
</organism>
<protein>
    <submittedName>
        <fullName evidence="6">Glycoside hydrolase family 3 C-terminal domain-containing protein</fullName>
    </submittedName>
</protein>
<dbReference type="Pfam" id="PF00933">
    <property type="entry name" value="Glyco_hydro_3"/>
    <property type="match status" value="1"/>
</dbReference>
<dbReference type="SUPFAM" id="SSF52279">
    <property type="entry name" value="Beta-D-glucan exohydrolase, C-terminal domain"/>
    <property type="match status" value="1"/>
</dbReference>
<name>A0A9D1TQW6_9FIRM</name>
<feature type="domain" description="Fibronectin type III-like" evidence="5">
    <location>
        <begin position="424"/>
        <end position="510"/>
    </location>
</feature>
<dbReference type="AlphaFoldDB" id="A0A9D1TQW6"/>